<keyword evidence="2" id="KW-0472">Membrane</keyword>
<organism evidence="3 4">
    <name type="scientific">Janthinobacterium aestuarii</name>
    <dbReference type="NCBI Taxonomy" id="2985511"/>
    <lineage>
        <taxon>Bacteria</taxon>
        <taxon>Pseudomonadati</taxon>
        <taxon>Pseudomonadota</taxon>
        <taxon>Betaproteobacteria</taxon>
        <taxon>Burkholderiales</taxon>
        <taxon>Oxalobacteraceae</taxon>
        <taxon>Janthinobacterium</taxon>
    </lineage>
</organism>
<protein>
    <recommendedName>
        <fullName evidence="5">DUF4398 domain-containing protein</fullName>
    </recommendedName>
</protein>
<evidence type="ECO:0000313" key="3">
    <source>
        <dbReference type="EMBL" id="WWO46615.1"/>
    </source>
</evidence>
<gene>
    <name evidence="3" type="ORF">OPV09_00375</name>
</gene>
<evidence type="ECO:0000313" key="4">
    <source>
        <dbReference type="Proteomes" id="UP001373909"/>
    </source>
</evidence>
<dbReference type="Proteomes" id="UP001373909">
    <property type="component" value="Chromosome"/>
</dbReference>
<reference evidence="3 4" key="1">
    <citation type="submission" date="2024-01" db="EMBL/GenBank/DDBJ databases">
        <title>Draft genome sequences of nine bacterial species from freshwater ponds near Washington, DC.</title>
        <authorList>
            <person name="Pavloudi C."/>
            <person name="Oliver L."/>
            <person name="Slattery K."/>
            <person name="Lissner G."/>
            <person name="Saw J.H."/>
        </authorList>
    </citation>
    <scope>NUCLEOTIDE SEQUENCE [LARGE SCALE GENOMIC DNA]</scope>
    <source>
        <strain evidence="4">TB1-E2</strain>
    </source>
</reference>
<proteinExistence type="predicted"/>
<sequence length="245" mass="24710">MPEPAPAPVAEPVAPPAPPPVLEKRRADPVPAPAPAREPEAAPAAVTDGAPDTPADSPPAGKRMKLIAAAVAAVVLLGGAGAYYFLSGKPPVAVPEPEATLPVQEDPAPAAEQPLAIDDAALDGGTAGDLAATPAAEPEPEPAAAPAPAPEPAPAAAPAPVVEKPAKPVKVTPPPAPVKQTTGLESVITDSLSEASHCMSQRKYDCAIANANAVLRMDKGNRHAQDIKRKAKEAQDKALSQIQIE</sequence>
<keyword evidence="4" id="KW-1185">Reference proteome</keyword>
<evidence type="ECO:0008006" key="5">
    <source>
        <dbReference type="Google" id="ProtNLM"/>
    </source>
</evidence>
<feature type="compositionally biased region" description="Pro residues" evidence="1">
    <location>
        <begin position="141"/>
        <end position="157"/>
    </location>
</feature>
<keyword evidence="2" id="KW-1133">Transmembrane helix</keyword>
<feature type="region of interest" description="Disordered" evidence="1">
    <location>
        <begin position="1"/>
        <end position="61"/>
    </location>
</feature>
<feature type="region of interest" description="Disordered" evidence="1">
    <location>
        <begin position="121"/>
        <end position="159"/>
    </location>
</feature>
<feature type="region of interest" description="Disordered" evidence="1">
    <location>
        <begin position="224"/>
        <end position="245"/>
    </location>
</feature>
<feature type="compositionally biased region" description="Low complexity" evidence="1">
    <location>
        <begin position="121"/>
        <end position="140"/>
    </location>
</feature>
<evidence type="ECO:0000256" key="2">
    <source>
        <dbReference type="SAM" id="Phobius"/>
    </source>
</evidence>
<dbReference type="EMBL" id="CP142523">
    <property type="protein sequence ID" value="WWO46615.1"/>
    <property type="molecule type" value="Genomic_DNA"/>
</dbReference>
<evidence type="ECO:0000256" key="1">
    <source>
        <dbReference type="SAM" id="MobiDB-lite"/>
    </source>
</evidence>
<feature type="compositionally biased region" description="Basic and acidic residues" evidence="1">
    <location>
        <begin position="224"/>
        <end position="236"/>
    </location>
</feature>
<feature type="transmembrane region" description="Helical" evidence="2">
    <location>
        <begin position="66"/>
        <end position="86"/>
    </location>
</feature>
<feature type="compositionally biased region" description="Pro residues" evidence="1">
    <location>
        <begin position="1"/>
        <end position="21"/>
    </location>
</feature>
<dbReference type="RefSeq" id="WP_338680126.1">
    <property type="nucleotide sequence ID" value="NZ_CP142523.1"/>
</dbReference>
<accession>A0ABZ2GND4</accession>
<keyword evidence="2" id="KW-0812">Transmembrane</keyword>
<name>A0ABZ2GND4_9BURK</name>